<proteinExistence type="predicted"/>
<feature type="compositionally biased region" description="Basic and acidic residues" evidence="1">
    <location>
        <begin position="77"/>
        <end position="100"/>
    </location>
</feature>
<gene>
    <name evidence="2" type="ORF">UFOVP682_18</name>
</gene>
<keyword evidence="2" id="KW-0176">Collagen</keyword>
<dbReference type="Gene3D" id="2.40.30.20">
    <property type="match status" value="1"/>
</dbReference>
<organism evidence="2">
    <name type="scientific">uncultured Caudovirales phage</name>
    <dbReference type="NCBI Taxonomy" id="2100421"/>
    <lineage>
        <taxon>Viruses</taxon>
        <taxon>Duplodnaviria</taxon>
        <taxon>Heunggongvirae</taxon>
        <taxon>Uroviricota</taxon>
        <taxon>Caudoviricetes</taxon>
        <taxon>Peduoviridae</taxon>
        <taxon>Maltschvirus</taxon>
        <taxon>Maltschvirus maltsch</taxon>
    </lineage>
</organism>
<sequence length="945" mass="96176">MDVESLAKQLILQNMTPEQQKAVLDSVRATLLDARGKQKQRVSENVGMVVDALKKIEADIRAKYDDLGNKITTRVNSIRDGRDGANGSDGRDGLDGRPGRDGAQGPAGPAGRDGVNGIDGVDGVSVIDAKIDFDGSLIISLSNGREINVGEVVAADVAEKIRVLTYGGSNGGGGGGTSGLTYKGTWNASTNTPTLIASSGTNGDYYIVSVAGTTDLNGITDWQPGDWVIFNGTVWQKIDQSWATAGVNNNITSMTGITGGISSPDFIQFDTTATVTDATGRLYYDDSDMYQTLAFQMNGSVIQHVGEEIFYRVRLSAAATKGQVLMFTGTLGASGGLTAAPATGLTFDQSNYLLGIAGESGSTNDWITVYEFGEVKGVNTSAFTQGQILYYDPTVAGGLTATKPNTPNAIATIAAVVHVGTSNGVLFVRPTFGSALGGTDGNVRFGTLASGNTVIYDAVDGVWKNANLTDGTGISITEGAGSITITNSAPDQTVALTGAGTTSISGTYPNFTVTSNDQYVGTVTSVGGTGTVNGLSLSGTVTSSGNLTLGGTLTGTASININGTVGATTPNTGAFTTLSATGVTTVQAGTAAAPAITTSGDTNTGIFFPAADTIAFSYGGVESIRIDASGRLLLGTTTAAGITYGITPAFQNIGVGENTSSSSNVLWSTTASSEAHLVIAKMKAATVGGTPAALVEGDNIGRIAFIASNGVTNTALEGAYIFVEAQGTFTSTAAPTRMSIATGSSTGTATPRIVLDSLGNCQFNSGYGSVATAYGCRAWVNFDATSNTANLSGTYSRTSPSTTLTVTATAHGLITGNAVYLDFTSGTAVDGVYTATVTSVNTFTVTTVASTTTSGNVTIVRKAIRASGNVSSIADNGTADYTVNFAVAMPDVNYAVSGMSQLTAGLTNASVVVTESQATTNVRLNIEDVDAGGVEPPAVFMTIHR</sequence>
<dbReference type="EMBL" id="LR796661">
    <property type="protein sequence ID" value="CAB4157294.1"/>
    <property type="molecule type" value="Genomic_DNA"/>
</dbReference>
<accession>A0A6J5NPV1</accession>
<dbReference type="InterPro" id="IPR008160">
    <property type="entry name" value="Collagen"/>
</dbReference>
<name>A0A6J5NPV1_9CAUD</name>
<evidence type="ECO:0000313" key="2">
    <source>
        <dbReference type="EMBL" id="CAB4157294.1"/>
    </source>
</evidence>
<dbReference type="InterPro" id="IPR023366">
    <property type="entry name" value="ATP_synth_asu-like_sf"/>
</dbReference>
<protein>
    <submittedName>
        <fullName evidence="2">Collagen triple helix repeat</fullName>
    </submittedName>
</protein>
<feature type="region of interest" description="Disordered" evidence="1">
    <location>
        <begin position="77"/>
        <end position="116"/>
    </location>
</feature>
<reference evidence="2" key="1">
    <citation type="submission" date="2020-04" db="EMBL/GenBank/DDBJ databases">
        <authorList>
            <person name="Chiriac C."/>
            <person name="Salcher M."/>
            <person name="Ghai R."/>
            <person name="Kavagutti S V."/>
        </authorList>
    </citation>
    <scope>NUCLEOTIDE SEQUENCE</scope>
</reference>
<evidence type="ECO:0000256" key="1">
    <source>
        <dbReference type="SAM" id="MobiDB-lite"/>
    </source>
</evidence>
<dbReference type="Pfam" id="PF01391">
    <property type="entry name" value="Collagen"/>
    <property type="match status" value="1"/>
</dbReference>